<evidence type="ECO:0000256" key="6">
    <source>
        <dbReference type="ARBA" id="ARBA00023054"/>
    </source>
</evidence>
<evidence type="ECO:0000256" key="8">
    <source>
        <dbReference type="ARBA" id="ARBA00023328"/>
    </source>
</evidence>
<evidence type="ECO:0000313" key="13">
    <source>
        <dbReference type="Proteomes" id="UP000007635"/>
    </source>
</evidence>
<dbReference type="GO" id="GO:0005634">
    <property type="term" value="C:nucleus"/>
    <property type="evidence" value="ECO:0007669"/>
    <property type="project" value="UniProtKB-SubCell"/>
</dbReference>
<comment type="subcellular location">
    <subcellularLocation>
        <location evidence="2">Chromosome</location>
        <location evidence="2">Centromere</location>
    </subcellularLocation>
    <subcellularLocation>
        <location evidence="1">Nucleus</location>
    </subcellularLocation>
</comment>
<keyword evidence="13" id="KW-1185">Reference proteome</keyword>
<evidence type="ECO:0000256" key="1">
    <source>
        <dbReference type="ARBA" id="ARBA00004123"/>
    </source>
</evidence>
<keyword evidence="8" id="KW-0137">Centromere</keyword>
<organism evidence="12 13">
    <name type="scientific">Gasterosteus aculeatus aculeatus</name>
    <name type="common">three-spined stickleback</name>
    <dbReference type="NCBI Taxonomy" id="481459"/>
    <lineage>
        <taxon>Eukaryota</taxon>
        <taxon>Metazoa</taxon>
        <taxon>Chordata</taxon>
        <taxon>Craniata</taxon>
        <taxon>Vertebrata</taxon>
        <taxon>Euteleostomi</taxon>
        <taxon>Actinopterygii</taxon>
        <taxon>Neopterygii</taxon>
        <taxon>Teleostei</taxon>
        <taxon>Neoteleostei</taxon>
        <taxon>Acanthomorphata</taxon>
        <taxon>Eupercaria</taxon>
        <taxon>Perciformes</taxon>
        <taxon>Cottioidei</taxon>
        <taxon>Gasterosteales</taxon>
        <taxon>Gasterosteidae</taxon>
        <taxon>Gasterosteus</taxon>
    </lineage>
</organism>
<comment type="similarity">
    <text evidence="3">Belongs to the CENP-U/AME1 family.</text>
</comment>
<evidence type="ECO:0000256" key="3">
    <source>
        <dbReference type="ARBA" id="ARBA00010440"/>
    </source>
</evidence>
<feature type="region of interest" description="Disordered" evidence="11">
    <location>
        <begin position="1"/>
        <end position="194"/>
    </location>
</feature>
<protein>
    <recommendedName>
        <fullName evidence="4">Centromere protein U</fullName>
    </recommendedName>
    <alternativeName>
        <fullName evidence="9">MLF1-interacting protein</fullName>
    </alternativeName>
</protein>
<dbReference type="PANTHER" id="PTHR32222">
    <property type="entry name" value="CENTROMERE PROTEIN U"/>
    <property type="match status" value="1"/>
</dbReference>
<reference evidence="12" key="2">
    <citation type="submission" date="2025-08" db="UniProtKB">
        <authorList>
            <consortium name="Ensembl"/>
        </authorList>
    </citation>
    <scope>IDENTIFICATION</scope>
</reference>
<evidence type="ECO:0000256" key="10">
    <source>
        <dbReference type="SAM" id="Coils"/>
    </source>
</evidence>
<feature type="compositionally biased region" description="Basic and acidic residues" evidence="11">
    <location>
        <begin position="175"/>
        <end position="185"/>
    </location>
</feature>
<accession>A0AAQ4QPN1</accession>
<keyword evidence="7" id="KW-0539">Nucleus</keyword>
<dbReference type="PANTHER" id="PTHR32222:SF1">
    <property type="entry name" value="CENTROMERE PROTEIN U"/>
    <property type="match status" value="1"/>
</dbReference>
<reference evidence="12" key="3">
    <citation type="submission" date="2025-09" db="UniProtKB">
        <authorList>
            <consortium name="Ensembl"/>
        </authorList>
    </citation>
    <scope>IDENTIFICATION</scope>
</reference>
<dbReference type="Ensembl" id="ENSGACT00000075704.1">
    <property type="protein sequence ID" value="ENSGACP00000053244.1"/>
    <property type="gene ID" value="ENSGACG00000025048.1"/>
</dbReference>
<dbReference type="Proteomes" id="UP000007635">
    <property type="component" value="Chromosome IV"/>
</dbReference>
<dbReference type="GeneTree" id="ENSGT00390000015511"/>
<reference evidence="12 13" key="1">
    <citation type="journal article" date="2021" name="G3 (Bethesda)">
        <title>Improved contiguity of the threespine stickleback genome using long-read sequencing.</title>
        <authorList>
            <person name="Nath S."/>
            <person name="Shaw D.E."/>
            <person name="White M.A."/>
        </authorList>
    </citation>
    <scope>NUCLEOTIDE SEQUENCE [LARGE SCALE GENOMIC DNA]</scope>
    <source>
        <strain evidence="12 13">Lake Benthic</strain>
    </source>
</reference>
<dbReference type="InterPro" id="IPR025214">
    <property type="entry name" value="CENP-U"/>
</dbReference>
<proteinExistence type="inferred from homology"/>
<evidence type="ECO:0000256" key="11">
    <source>
        <dbReference type="SAM" id="MobiDB-lite"/>
    </source>
</evidence>
<dbReference type="AlphaFoldDB" id="A0AAQ4QPN1"/>
<sequence>MSAKKGRRAKVLSVTQQKGSPNDRTDSPNLSSIERGSFLEGLQQAYGNPLHSTALEEDLSVPEEGQTNRGKAGRKEITQTGKSAVKERGAAAKRKEAERNGENEEEQEKKKRSRRSTTGARPVENQQMKSENSESETERGKPGDAAPQARKRVEESHTGRKRVLSSSEGEDGDEKPDKPNRDEQRKKRRAGGGTETEVVLDAFLDFCDQYRESVESKAVKQAVDSFSSNVEEQLLEKISTSRELKVLKKENAKVASSIHTKKRRLLDAKHELMRAERAAWLLQKEKAELKVQLADLRRGQAFLRDFRELNRLYLDHRRKRPKEKETYGAASLPALLLET</sequence>
<keyword evidence="6 10" id="KW-0175">Coiled coil</keyword>
<dbReference type="Pfam" id="PF13097">
    <property type="entry name" value="CENP-U"/>
    <property type="match status" value="1"/>
</dbReference>
<feature type="compositionally biased region" description="Basic and acidic residues" evidence="11">
    <location>
        <begin position="84"/>
        <end position="102"/>
    </location>
</feature>
<keyword evidence="5" id="KW-0158">Chromosome</keyword>
<evidence type="ECO:0000256" key="5">
    <source>
        <dbReference type="ARBA" id="ARBA00022454"/>
    </source>
</evidence>
<evidence type="ECO:0000256" key="7">
    <source>
        <dbReference type="ARBA" id="ARBA00023242"/>
    </source>
</evidence>
<feature type="coiled-coil region" evidence="10">
    <location>
        <begin position="258"/>
        <end position="292"/>
    </location>
</feature>
<evidence type="ECO:0000256" key="2">
    <source>
        <dbReference type="ARBA" id="ARBA00004584"/>
    </source>
</evidence>
<dbReference type="GO" id="GO:0000775">
    <property type="term" value="C:chromosome, centromeric region"/>
    <property type="evidence" value="ECO:0007669"/>
    <property type="project" value="UniProtKB-SubCell"/>
</dbReference>
<name>A0AAQ4QPN1_GASAC</name>
<evidence type="ECO:0000256" key="9">
    <source>
        <dbReference type="ARBA" id="ARBA00031456"/>
    </source>
</evidence>
<feature type="compositionally biased region" description="Basic residues" evidence="11">
    <location>
        <begin position="1"/>
        <end position="10"/>
    </location>
</feature>
<evidence type="ECO:0000313" key="12">
    <source>
        <dbReference type="Ensembl" id="ENSGACP00000053244.1"/>
    </source>
</evidence>
<evidence type="ECO:0000256" key="4">
    <source>
        <dbReference type="ARBA" id="ARBA00016402"/>
    </source>
</evidence>